<dbReference type="Gene3D" id="3.30.1330.40">
    <property type="entry name" value="RutC-like"/>
    <property type="match status" value="1"/>
</dbReference>
<accession>A0A6J7N9Q9</accession>
<dbReference type="AlphaFoldDB" id="A0A6J7N9Q9"/>
<dbReference type="SUPFAM" id="SSF55298">
    <property type="entry name" value="YjgF-like"/>
    <property type="match status" value="1"/>
</dbReference>
<dbReference type="EMBL" id="CAFBOU010000027">
    <property type="protein sequence ID" value="CAB4989138.1"/>
    <property type="molecule type" value="Genomic_DNA"/>
</dbReference>
<gene>
    <name evidence="1" type="ORF">UFOPK2928_00601</name>
    <name evidence="2" type="ORF">UFOPK4010_00485</name>
</gene>
<dbReference type="PIRSF" id="PIRSF005965">
    <property type="entry name" value="Chor_mut_AroH"/>
    <property type="match status" value="1"/>
</dbReference>
<evidence type="ECO:0000313" key="2">
    <source>
        <dbReference type="EMBL" id="CAB4989138.1"/>
    </source>
</evidence>
<dbReference type="GO" id="GO:0004106">
    <property type="term" value="F:chorismate mutase activity"/>
    <property type="evidence" value="ECO:0007669"/>
    <property type="project" value="TreeGrafter"/>
</dbReference>
<organism evidence="2">
    <name type="scientific">freshwater metagenome</name>
    <dbReference type="NCBI Taxonomy" id="449393"/>
    <lineage>
        <taxon>unclassified sequences</taxon>
        <taxon>metagenomes</taxon>
        <taxon>ecological metagenomes</taxon>
    </lineage>
</organism>
<dbReference type="Pfam" id="PF07736">
    <property type="entry name" value="CM_1"/>
    <property type="match status" value="1"/>
</dbReference>
<dbReference type="NCBIfam" id="TIGR01796">
    <property type="entry name" value="CM_mono_aroH"/>
    <property type="match status" value="1"/>
</dbReference>
<reference evidence="2" key="1">
    <citation type="submission" date="2020-05" db="EMBL/GenBank/DDBJ databases">
        <authorList>
            <person name="Chiriac C."/>
            <person name="Salcher M."/>
            <person name="Ghai R."/>
            <person name="Kavagutti S V."/>
        </authorList>
    </citation>
    <scope>NUCLEOTIDE SEQUENCE</scope>
</reference>
<dbReference type="PANTHER" id="PTHR21164">
    <property type="entry name" value="CHORISMATE MUTASE"/>
    <property type="match status" value="1"/>
</dbReference>
<proteinExistence type="predicted"/>
<sequence>MSSVRAIRGATQAAANTSQAIGDATKELLLEILKANNLSPDEVISVIFTVSPDLNAAFPAGSARELGFSEVPLICSVEIDVPGALERTIRVMAHVETSLSKSEISHIYLGAAKSLRRDIAQ</sequence>
<dbReference type="InterPro" id="IPR008243">
    <property type="entry name" value="Chorismate_mutase_AroH"/>
</dbReference>
<dbReference type="EMBL" id="CAEZZY010000052">
    <property type="protein sequence ID" value="CAB4778327.1"/>
    <property type="molecule type" value="Genomic_DNA"/>
</dbReference>
<dbReference type="GO" id="GO:0046417">
    <property type="term" value="P:chorismate metabolic process"/>
    <property type="evidence" value="ECO:0007669"/>
    <property type="project" value="TreeGrafter"/>
</dbReference>
<protein>
    <submittedName>
        <fullName evidence="2">Unannotated protein</fullName>
    </submittedName>
</protein>
<dbReference type="PANTHER" id="PTHR21164:SF0">
    <property type="entry name" value="CHORISMATE MUTASE AROH"/>
    <property type="match status" value="1"/>
</dbReference>
<dbReference type="PROSITE" id="PS51167">
    <property type="entry name" value="CHORISMATE_MUT_1"/>
    <property type="match status" value="1"/>
</dbReference>
<dbReference type="CDD" id="cd02185">
    <property type="entry name" value="AroH"/>
    <property type="match status" value="1"/>
</dbReference>
<name>A0A6J7N9Q9_9ZZZZ</name>
<evidence type="ECO:0000313" key="1">
    <source>
        <dbReference type="EMBL" id="CAB4778327.1"/>
    </source>
</evidence>
<dbReference type="InterPro" id="IPR035959">
    <property type="entry name" value="RutC-like_sf"/>
</dbReference>